<dbReference type="GO" id="GO:0046872">
    <property type="term" value="F:metal ion binding"/>
    <property type="evidence" value="ECO:0007669"/>
    <property type="project" value="UniProtKB-KW"/>
</dbReference>
<feature type="domain" description="Nitrite/Sulfite reductase ferredoxin-like" evidence="7">
    <location>
        <begin position="23"/>
        <end position="67"/>
    </location>
</feature>
<dbReference type="RefSeq" id="WP_015786104.1">
    <property type="nucleotide sequence ID" value="NZ_CALJZO010000116.1"/>
</dbReference>
<proteinExistence type="predicted"/>
<keyword evidence="2" id="KW-0349">Heme</keyword>
<evidence type="ECO:0000256" key="6">
    <source>
        <dbReference type="ARBA" id="ARBA00023014"/>
    </source>
</evidence>
<reference evidence="8 9" key="1">
    <citation type="submission" date="2014-10" db="EMBL/GenBank/DDBJ databases">
        <title>Genome sequence of Micropolyspora internatus JCM3315.</title>
        <authorList>
            <person name="Shin S.-K."/>
            <person name="Yi H."/>
        </authorList>
    </citation>
    <scope>NUCLEOTIDE SEQUENCE [LARGE SCALE GENOMIC DNA]</scope>
    <source>
        <strain evidence="8 9">JCM 3315</strain>
    </source>
</reference>
<dbReference type="GO" id="GO:0051539">
    <property type="term" value="F:4 iron, 4 sulfur cluster binding"/>
    <property type="evidence" value="ECO:0007669"/>
    <property type="project" value="UniProtKB-KW"/>
</dbReference>
<dbReference type="Pfam" id="PF03460">
    <property type="entry name" value="NIR_SIR_ferr"/>
    <property type="match status" value="1"/>
</dbReference>
<evidence type="ECO:0000313" key="8">
    <source>
        <dbReference type="EMBL" id="KHF42965.1"/>
    </source>
</evidence>
<evidence type="ECO:0000313" key="9">
    <source>
        <dbReference type="Proteomes" id="UP000030848"/>
    </source>
</evidence>
<dbReference type="AlphaFoldDB" id="A0A837D6X2"/>
<name>A0A837D6X2_9PSEU</name>
<dbReference type="InterPro" id="IPR005117">
    <property type="entry name" value="NiRdtase/SiRdtase_haem-b_fer"/>
</dbReference>
<sequence length="292" mass="31082">MTGRTRRDACPGVLRPWVADDGALVRLRLPRGAVTFEALAELLRVAERHGDGTVYLTSRANVQVRGLSHLDGQLEDEVVYAVLATGLVPSTTHERVRNIMASPLTGRAGGRADLRPVVDDLDARLCAEPRLAGLAGRFLFVLDDGRGDLVGRDLDLGLVAVDAESAQVRAGRHGWGPVIPLDQAAAALTALAVSFVERAGTAPNAPWHVDELDGGGTALLGAPRKRRVETRISSGPPPLGKIAQQDGRVAEHVPVPDGRVDARLLAELAALSPRELIVTPWRTVVVPDLENT</sequence>
<keyword evidence="6" id="KW-0411">Iron-sulfur</keyword>
<dbReference type="SUPFAM" id="SSF55124">
    <property type="entry name" value="Nitrite/Sulfite reductase N-terminal domain-like"/>
    <property type="match status" value="2"/>
</dbReference>
<keyword evidence="3" id="KW-0479">Metal-binding</keyword>
<dbReference type="Proteomes" id="UP000030848">
    <property type="component" value="Unassembled WGS sequence"/>
</dbReference>
<dbReference type="OrthoDB" id="105450at2"/>
<evidence type="ECO:0000256" key="4">
    <source>
        <dbReference type="ARBA" id="ARBA00023002"/>
    </source>
</evidence>
<keyword evidence="1" id="KW-0004">4Fe-4S</keyword>
<dbReference type="InterPro" id="IPR051329">
    <property type="entry name" value="NIR_SIR_4Fe-4S"/>
</dbReference>
<evidence type="ECO:0000256" key="2">
    <source>
        <dbReference type="ARBA" id="ARBA00022617"/>
    </source>
</evidence>
<dbReference type="OMA" id="RMALCHA"/>
<dbReference type="GO" id="GO:0016491">
    <property type="term" value="F:oxidoreductase activity"/>
    <property type="evidence" value="ECO:0007669"/>
    <property type="project" value="UniProtKB-KW"/>
</dbReference>
<dbReference type="PANTHER" id="PTHR32439:SF9">
    <property type="entry name" value="BLR3264 PROTEIN"/>
    <property type="match status" value="1"/>
</dbReference>
<accession>A0A837D6X2</accession>
<gene>
    <name evidence="8" type="ORF">MINT15_31670</name>
</gene>
<comment type="caution">
    <text evidence="8">The sequence shown here is derived from an EMBL/GenBank/DDBJ whole genome shotgun (WGS) entry which is preliminary data.</text>
</comment>
<keyword evidence="4" id="KW-0560">Oxidoreductase</keyword>
<dbReference type="Gene3D" id="3.30.413.10">
    <property type="entry name" value="Sulfite Reductase Hemoprotein, domain 1"/>
    <property type="match status" value="1"/>
</dbReference>
<evidence type="ECO:0000256" key="1">
    <source>
        <dbReference type="ARBA" id="ARBA00022485"/>
    </source>
</evidence>
<evidence type="ECO:0000256" key="3">
    <source>
        <dbReference type="ARBA" id="ARBA00022723"/>
    </source>
</evidence>
<protein>
    <submittedName>
        <fullName evidence="8">Sulfite reductase subunit beta</fullName>
    </submittedName>
</protein>
<organism evidence="8 9">
    <name type="scientific">Saccharomonospora viridis</name>
    <dbReference type="NCBI Taxonomy" id="1852"/>
    <lineage>
        <taxon>Bacteria</taxon>
        <taxon>Bacillati</taxon>
        <taxon>Actinomycetota</taxon>
        <taxon>Actinomycetes</taxon>
        <taxon>Pseudonocardiales</taxon>
        <taxon>Pseudonocardiaceae</taxon>
        <taxon>Saccharomonospora</taxon>
    </lineage>
</organism>
<dbReference type="PANTHER" id="PTHR32439">
    <property type="entry name" value="FERREDOXIN--NITRITE REDUCTASE, CHLOROPLASTIC"/>
    <property type="match status" value="1"/>
</dbReference>
<dbReference type="Gene3D" id="3.90.480.10">
    <property type="entry name" value="Sulfite Reductase Hemoprotein,Domain 2"/>
    <property type="match status" value="1"/>
</dbReference>
<dbReference type="InterPro" id="IPR036136">
    <property type="entry name" value="Nit/Sulf_reduc_fer-like_dom_sf"/>
</dbReference>
<dbReference type="EMBL" id="JRZE01000006">
    <property type="protein sequence ID" value="KHF42965.1"/>
    <property type="molecule type" value="Genomic_DNA"/>
</dbReference>
<dbReference type="InterPro" id="IPR045854">
    <property type="entry name" value="NO2/SO3_Rdtase_4Fe4S_sf"/>
</dbReference>
<evidence type="ECO:0000256" key="5">
    <source>
        <dbReference type="ARBA" id="ARBA00023004"/>
    </source>
</evidence>
<keyword evidence="5" id="KW-0408">Iron</keyword>
<evidence type="ECO:0000259" key="7">
    <source>
        <dbReference type="Pfam" id="PF03460"/>
    </source>
</evidence>